<feature type="compositionally biased region" description="Low complexity" evidence="1">
    <location>
        <begin position="528"/>
        <end position="538"/>
    </location>
</feature>
<dbReference type="AlphaFoldDB" id="A0AAD6Y240"/>
<feature type="compositionally biased region" description="Low complexity" evidence="1">
    <location>
        <begin position="337"/>
        <end position="361"/>
    </location>
</feature>
<organism evidence="2 3">
    <name type="scientific">Mycena pura</name>
    <dbReference type="NCBI Taxonomy" id="153505"/>
    <lineage>
        <taxon>Eukaryota</taxon>
        <taxon>Fungi</taxon>
        <taxon>Dikarya</taxon>
        <taxon>Basidiomycota</taxon>
        <taxon>Agaricomycotina</taxon>
        <taxon>Agaricomycetes</taxon>
        <taxon>Agaricomycetidae</taxon>
        <taxon>Agaricales</taxon>
        <taxon>Marasmiineae</taxon>
        <taxon>Mycenaceae</taxon>
        <taxon>Mycena</taxon>
    </lineage>
</organism>
<comment type="caution">
    <text evidence="2">The sequence shown here is derived from an EMBL/GenBank/DDBJ whole genome shotgun (WGS) entry which is preliminary data.</text>
</comment>
<reference evidence="2" key="1">
    <citation type="submission" date="2023-03" db="EMBL/GenBank/DDBJ databases">
        <title>Massive genome expansion in bonnet fungi (Mycena s.s.) driven by repeated elements and novel gene families across ecological guilds.</title>
        <authorList>
            <consortium name="Lawrence Berkeley National Laboratory"/>
            <person name="Harder C.B."/>
            <person name="Miyauchi S."/>
            <person name="Viragh M."/>
            <person name="Kuo A."/>
            <person name="Thoen E."/>
            <person name="Andreopoulos B."/>
            <person name="Lu D."/>
            <person name="Skrede I."/>
            <person name="Drula E."/>
            <person name="Henrissat B."/>
            <person name="Morin E."/>
            <person name="Kohler A."/>
            <person name="Barry K."/>
            <person name="LaButti K."/>
            <person name="Morin E."/>
            <person name="Salamov A."/>
            <person name="Lipzen A."/>
            <person name="Mereny Z."/>
            <person name="Hegedus B."/>
            <person name="Baldrian P."/>
            <person name="Stursova M."/>
            <person name="Weitz H."/>
            <person name="Taylor A."/>
            <person name="Grigoriev I.V."/>
            <person name="Nagy L.G."/>
            <person name="Martin F."/>
            <person name="Kauserud H."/>
        </authorList>
    </citation>
    <scope>NUCLEOTIDE SEQUENCE</scope>
    <source>
        <strain evidence="2">9144</strain>
    </source>
</reference>
<feature type="region of interest" description="Disordered" evidence="1">
    <location>
        <begin position="240"/>
        <end position="277"/>
    </location>
</feature>
<evidence type="ECO:0000256" key="1">
    <source>
        <dbReference type="SAM" id="MobiDB-lite"/>
    </source>
</evidence>
<feature type="region of interest" description="Disordered" evidence="1">
    <location>
        <begin position="337"/>
        <end position="375"/>
    </location>
</feature>
<accession>A0AAD6Y240</accession>
<keyword evidence="3" id="KW-1185">Reference proteome</keyword>
<feature type="region of interest" description="Disordered" evidence="1">
    <location>
        <begin position="405"/>
        <end position="563"/>
    </location>
</feature>
<feature type="compositionally biased region" description="Basic residues" evidence="1">
    <location>
        <begin position="9"/>
        <end position="18"/>
    </location>
</feature>
<protein>
    <submittedName>
        <fullName evidence="2">Uncharacterized protein</fullName>
    </submittedName>
</protein>
<proteinExistence type="predicted"/>
<gene>
    <name evidence="2" type="ORF">GGX14DRAFT_471217</name>
</gene>
<feature type="region of interest" description="Disordered" evidence="1">
    <location>
        <begin position="164"/>
        <end position="186"/>
    </location>
</feature>
<feature type="compositionally biased region" description="Polar residues" evidence="1">
    <location>
        <begin position="164"/>
        <end position="179"/>
    </location>
</feature>
<dbReference type="EMBL" id="JARJCW010000078">
    <property type="protein sequence ID" value="KAJ7197409.1"/>
    <property type="molecule type" value="Genomic_DNA"/>
</dbReference>
<dbReference type="Proteomes" id="UP001219525">
    <property type="component" value="Unassembled WGS sequence"/>
</dbReference>
<evidence type="ECO:0000313" key="2">
    <source>
        <dbReference type="EMBL" id="KAJ7197409.1"/>
    </source>
</evidence>
<feature type="compositionally biased region" description="Low complexity" evidence="1">
    <location>
        <begin position="113"/>
        <end position="125"/>
    </location>
</feature>
<feature type="region of interest" description="Disordered" evidence="1">
    <location>
        <begin position="93"/>
        <end position="138"/>
    </location>
</feature>
<sequence>MSCQSHSSSLRRRLRVPTRRNTAPATMAPLLEGTPEPTFEMTAIATKPKSIRSKRRRGVSDIHVPPPQLLTLDEASNWRLTVALNDEKDVATSAYDFPSSPSVGSHGYESSDESSSSDSHSSHSSLATTPAPSPTPEVDAALTHWRTSVPVRWKTIRPLTITKRSTSLVPPGSLSTETSAARPPTRSASLDFAVDEVEEEDDNDFYATYARDFITLPRHSGVSCVSPCAARRANRESAVIPVSARPHSLPSPFDTSHWPSSSSTSTPASPSSALKQRAHISNFSRPASLVLRRPPSVPIDAHESVCSEDFASYYLSSPSSTGALFLLPDSRYPSSTCVSSTCTSTSRSKPSSSTASPHSRPAALLSPPPGRDAVEAPLDVDADETEWEDVSECMEDVPVVILSLDPKEPSHPADASPQGAQLYPPERDRPLPPVPPLVQPYTGWHPRPRASQLRSALAPFFASPSPSPSPSGQTDPPTHTEPRTPVLRSKWSSHTLSSVRAGPRSPVRLRSPASSKTFAFARRYLPRAKAQAPSSPESAPEKPSRTSPPKSKSKPKPKPMGGAVAIYPSTRVLKDDAPVVGRPPVPASVLAYSAAPPDVFASAWPFSAQWASTTAVRRD</sequence>
<feature type="region of interest" description="Disordered" evidence="1">
    <location>
        <begin position="1"/>
        <end position="20"/>
    </location>
</feature>
<name>A0AAD6Y240_9AGAR</name>
<evidence type="ECO:0000313" key="3">
    <source>
        <dbReference type="Proteomes" id="UP001219525"/>
    </source>
</evidence>
<feature type="compositionally biased region" description="Low complexity" evidence="1">
    <location>
        <begin position="251"/>
        <end position="272"/>
    </location>
</feature>